<keyword evidence="2 4" id="KW-0547">Nucleotide-binding</keyword>
<feature type="chain" id="PRO_5043326716" evidence="5">
    <location>
        <begin position="27"/>
        <end position="609"/>
    </location>
</feature>
<dbReference type="PROSITE" id="PS01036">
    <property type="entry name" value="HSP70_3"/>
    <property type="match status" value="1"/>
</dbReference>
<dbReference type="Pfam" id="PF00012">
    <property type="entry name" value="HSP70"/>
    <property type="match status" value="1"/>
</dbReference>
<name>A0AAV2T6L2_CALDB</name>
<dbReference type="EMBL" id="CAXLJL010000079">
    <property type="protein sequence ID" value="CAL5130963.1"/>
    <property type="molecule type" value="Genomic_DNA"/>
</dbReference>
<dbReference type="CDD" id="cd24028">
    <property type="entry name" value="ASKHA_NBD_HSP70_HSPA1-like"/>
    <property type="match status" value="1"/>
</dbReference>
<dbReference type="PROSITE" id="PS00297">
    <property type="entry name" value="HSP70_1"/>
    <property type="match status" value="1"/>
</dbReference>
<dbReference type="FunFam" id="3.90.640.10:FF:000002">
    <property type="entry name" value="Heat shock 70 kDa"/>
    <property type="match status" value="1"/>
</dbReference>
<dbReference type="SUPFAM" id="SSF100920">
    <property type="entry name" value="Heat shock protein 70kD (HSP70), peptide-binding domain"/>
    <property type="match status" value="1"/>
</dbReference>
<dbReference type="FunFam" id="3.30.30.30:FF:000001">
    <property type="entry name" value="heat shock 70 kDa protein-like"/>
    <property type="match status" value="1"/>
</dbReference>
<organism evidence="6 7">
    <name type="scientific">Calicophoron daubneyi</name>
    <name type="common">Rumen fluke</name>
    <name type="synonym">Paramphistomum daubneyi</name>
    <dbReference type="NCBI Taxonomy" id="300641"/>
    <lineage>
        <taxon>Eukaryota</taxon>
        <taxon>Metazoa</taxon>
        <taxon>Spiralia</taxon>
        <taxon>Lophotrochozoa</taxon>
        <taxon>Platyhelminthes</taxon>
        <taxon>Trematoda</taxon>
        <taxon>Digenea</taxon>
        <taxon>Plagiorchiida</taxon>
        <taxon>Pronocephalata</taxon>
        <taxon>Paramphistomoidea</taxon>
        <taxon>Paramphistomidae</taxon>
        <taxon>Calicophoron</taxon>
    </lineage>
</organism>
<feature type="signal peptide" evidence="5">
    <location>
        <begin position="1"/>
        <end position="26"/>
    </location>
</feature>
<comment type="similarity">
    <text evidence="1 4">Belongs to the heat shock protein 70 family.</text>
</comment>
<evidence type="ECO:0000313" key="7">
    <source>
        <dbReference type="Proteomes" id="UP001497525"/>
    </source>
</evidence>
<accession>A0AAV2T6L2</accession>
<proteinExistence type="inferred from homology"/>
<reference evidence="6" key="1">
    <citation type="submission" date="2024-06" db="EMBL/GenBank/DDBJ databases">
        <authorList>
            <person name="Liu X."/>
            <person name="Lenzi L."/>
            <person name="Haldenby T S."/>
            <person name="Uol C."/>
        </authorList>
    </citation>
    <scope>NUCLEOTIDE SEQUENCE</scope>
</reference>
<comment type="caution">
    <text evidence="6">The sequence shown here is derived from an EMBL/GenBank/DDBJ whole genome shotgun (WGS) entry which is preliminary data.</text>
</comment>
<dbReference type="InterPro" id="IPR043129">
    <property type="entry name" value="ATPase_NBD"/>
</dbReference>
<dbReference type="GO" id="GO:0005524">
    <property type="term" value="F:ATP binding"/>
    <property type="evidence" value="ECO:0007669"/>
    <property type="project" value="UniProtKB-KW"/>
</dbReference>
<evidence type="ECO:0000256" key="5">
    <source>
        <dbReference type="SAM" id="SignalP"/>
    </source>
</evidence>
<evidence type="ECO:0000256" key="3">
    <source>
        <dbReference type="ARBA" id="ARBA00022840"/>
    </source>
</evidence>
<protein>
    <submittedName>
        <fullName evidence="6">Uncharacterized protein</fullName>
    </submittedName>
</protein>
<dbReference type="Gene3D" id="3.30.30.30">
    <property type="match status" value="1"/>
</dbReference>
<dbReference type="Gene3D" id="3.30.420.40">
    <property type="match status" value="2"/>
</dbReference>
<dbReference type="PANTHER" id="PTHR19375">
    <property type="entry name" value="HEAT SHOCK PROTEIN 70KDA"/>
    <property type="match status" value="1"/>
</dbReference>
<dbReference type="PRINTS" id="PR00301">
    <property type="entry name" value="HEATSHOCK70"/>
</dbReference>
<evidence type="ECO:0000256" key="2">
    <source>
        <dbReference type="ARBA" id="ARBA00022741"/>
    </source>
</evidence>
<evidence type="ECO:0000256" key="4">
    <source>
        <dbReference type="RuleBase" id="RU003322"/>
    </source>
</evidence>
<dbReference type="AlphaFoldDB" id="A0AAV2T6L2"/>
<dbReference type="InterPro" id="IPR013126">
    <property type="entry name" value="Hsp_70_fam"/>
</dbReference>
<dbReference type="Proteomes" id="UP001497525">
    <property type="component" value="Unassembled WGS sequence"/>
</dbReference>
<sequence length="609" mass="68163">MPAPHTHYRRSISQLIFTLSMPIVIGIDLGTTRCCVGALQHGQVRIVANDVENRTTPSYVMFTPEELLVGDIAKNQQSLDPKNTVYEIKRLMGARPDDEWLRQARNHWPFQITEDDGRLKVQVQYKGETRLFAPEEITSMILKHLKSVAEAFFGEPVTDAVITVPAYFNDAQRRATKEAGRIAGLNVLRILNEPVAAAISYGLEEKILRDCHVLVYDLGGGTFDVSVLKISDKIFELKSINGDTHLGGADFDNRLVRHVIKLFEEQHGVDLSLDMDAVQRIRNACEEVKRILSSRTQATLELDQLYEGIDFNINISRSLFESLNKELFDLTLEIVSKALSDAHLNKDQIDAIVLVGGSSRIPKIQRMLRDYFNGKRLTKSVNPDEVVCRGAALYAAKLTGARNEMTGEITLQNVVPFSLGSMDNAKRMVVLIHRNTPIPASASLTVTTTQNYQRLISFTVWEGEDRQADKNRFLGEFNIPVQPAPRGRATVILSFEVDFEGILTVKAVDTATHAQMHMTINHSAIRPGGDQWNVSNARATGQNCLISKEYLEDYAYTLLRSGEASSLEPDCLSVIEWIDNHPNCNVNQIQQKYEKLARLAGDLSRPSDS</sequence>
<dbReference type="GO" id="GO:0140662">
    <property type="term" value="F:ATP-dependent protein folding chaperone"/>
    <property type="evidence" value="ECO:0007669"/>
    <property type="project" value="InterPro"/>
</dbReference>
<gene>
    <name evidence="6" type="ORF">CDAUBV1_LOCUS3162</name>
</gene>
<keyword evidence="3 4" id="KW-0067">ATP-binding</keyword>
<dbReference type="InterPro" id="IPR018181">
    <property type="entry name" value="Heat_shock_70_CS"/>
</dbReference>
<dbReference type="Gene3D" id="2.60.34.10">
    <property type="entry name" value="Substrate Binding Domain Of DNAk, Chain A, domain 1"/>
    <property type="match status" value="1"/>
</dbReference>
<dbReference type="FunFam" id="3.30.420.40:FF:000004">
    <property type="entry name" value="Molecular chaperone DnaK"/>
    <property type="match status" value="1"/>
</dbReference>
<dbReference type="PROSITE" id="PS00329">
    <property type="entry name" value="HSP70_2"/>
    <property type="match status" value="1"/>
</dbReference>
<dbReference type="InterPro" id="IPR029047">
    <property type="entry name" value="HSP70_peptide-bd_sf"/>
</dbReference>
<keyword evidence="5" id="KW-0732">Signal</keyword>
<dbReference type="SUPFAM" id="SSF53067">
    <property type="entry name" value="Actin-like ATPase domain"/>
    <property type="match status" value="2"/>
</dbReference>
<dbReference type="Gene3D" id="3.90.640.10">
    <property type="entry name" value="Actin, Chain A, domain 4"/>
    <property type="match status" value="1"/>
</dbReference>
<evidence type="ECO:0000313" key="6">
    <source>
        <dbReference type="EMBL" id="CAL5130963.1"/>
    </source>
</evidence>
<evidence type="ECO:0000256" key="1">
    <source>
        <dbReference type="ARBA" id="ARBA00007381"/>
    </source>
</evidence>